<keyword evidence="3 4" id="KW-0663">Pyridoxal phosphate</keyword>
<dbReference type="PANTHER" id="PTHR30244">
    <property type="entry name" value="TRANSAMINASE"/>
    <property type="match status" value="1"/>
</dbReference>
<evidence type="ECO:0000256" key="3">
    <source>
        <dbReference type="PIRSR" id="PIRSR000390-2"/>
    </source>
</evidence>
<dbReference type="Gene3D" id="3.90.1150.10">
    <property type="entry name" value="Aspartate Aminotransferase, domain 1"/>
    <property type="match status" value="1"/>
</dbReference>
<feature type="active site" description="Proton acceptor" evidence="2">
    <location>
        <position position="183"/>
    </location>
</feature>
<dbReference type="Proteomes" id="UP000642748">
    <property type="component" value="Unassembled WGS sequence"/>
</dbReference>
<name>A0A8J3QQT0_9ACTN</name>
<organism evidence="5 6">
    <name type="scientific">Rugosimonospora africana</name>
    <dbReference type="NCBI Taxonomy" id="556532"/>
    <lineage>
        <taxon>Bacteria</taxon>
        <taxon>Bacillati</taxon>
        <taxon>Actinomycetota</taxon>
        <taxon>Actinomycetes</taxon>
        <taxon>Micromonosporales</taxon>
        <taxon>Micromonosporaceae</taxon>
        <taxon>Rugosimonospora</taxon>
    </lineage>
</organism>
<keyword evidence="5" id="KW-0032">Aminotransferase</keyword>
<proteinExistence type="inferred from homology"/>
<evidence type="ECO:0000256" key="1">
    <source>
        <dbReference type="ARBA" id="ARBA00001933"/>
    </source>
</evidence>
<dbReference type="PANTHER" id="PTHR30244:SF34">
    <property type="entry name" value="DTDP-4-AMINO-4,6-DIDEOXYGALACTOSE TRANSAMINASE"/>
    <property type="match status" value="1"/>
</dbReference>
<keyword evidence="5" id="KW-0808">Transferase</keyword>
<dbReference type="Pfam" id="PF01041">
    <property type="entry name" value="DegT_DnrJ_EryC1"/>
    <property type="match status" value="1"/>
</dbReference>
<comment type="cofactor">
    <cofactor evidence="1">
        <name>pyridoxal 5'-phosphate</name>
        <dbReference type="ChEBI" id="CHEBI:597326"/>
    </cofactor>
</comment>
<dbReference type="InterPro" id="IPR015421">
    <property type="entry name" value="PyrdxlP-dep_Trfase_major"/>
</dbReference>
<keyword evidence="6" id="KW-1185">Reference proteome</keyword>
<dbReference type="RefSeq" id="WP_203917642.1">
    <property type="nucleotide sequence ID" value="NZ_BONZ01000020.1"/>
</dbReference>
<evidence type="ECO:0000313" key="5">
    <source>
        <dbReference type="EMBL" id="GIH13970.1"/>
    </source>
</evidence>
<gene>
    <name evidence="5" type="ORF">Raf01_21420</name>
</gene>
<dbReference type="SUPFAM" id="SSF53383">
    <property type="entry name" value="PLP-dependent transferases"/>
    <property type="match status" value="1"/>
</dbReference>
<accession>A0A8J3QQT0</accession>
<dbReference type="GO" id="GO:0030170">
    <property type="term" value="F:pyridoxal phosphate binding"/>
    <property type="evidence" value="ECO:0007669"/>
    <property type="project" value="TreeGrafter"/>
</dbReference>
<dbReference type="GO" id="GO:0000271">
    <property type="term" value="P:polysaccharide biosynthetic process"/>
    <property type="evidence" value="ECO:0007669"/>
    <property type="project" value="TreeGrafter"/>
</dbReference>
<feature type="modified residue" description="N6-(pyridoxal phosphate)lysine" evidence="3">
    <location>
        <position position="183"/>
    </location>
</feature>
<dbReference type="InterPro" id="IPR000653">
    <property type="entry name" value="DegT/StrS_aminotransferase"/>
</dbReference>
<dbReference type="InterPro" id="IPR015422">
    <property type="entry name" value="PyrdxlP-dep_Trfase_small"/>
</dbReference>
<comment type="similarity">
    <text evidence="4">Belongs to the DegT/DnrJ/EryC1 family.</text>
</comment>
<protein>
    <submittedName>
        <fullName evidence="5">Aminotransferase</fullName>
    </submittedName>
</protein>
<dbReference type="PIRSF" id="PIRSF000390">
    <property type="entry name" value="PLP_StrS"/>
    <property type="match status" value="1"/>
</dbReference>
<comment type="caution">
    <text evidence="5">The sequence shown here is derived from an EMBL/GenBank/DDBJ whole genome shotgun (WGS) entry which is preliminary data.</text>
</comment>
<dbReference type="InterPro" id="IPR015424">
    <property type="entry name" value="PyrdxlP-dep_Trfase"/>
</dbReference>
<sequence>MNTPQPIPITSVVIGAEEKAAVQRVLDSGMLAQGPVVAELERQFAELTGVPHAVAVSNGTVALVAALEALGLGPDDEVITTPFSFVATLNAILESGAKVRFADIRDDFTMDPDSVRSLVNERTRALLPVHLYGLPADMDALSEIARAHDLHLVEDAAQAHGATIADRVVGSFGVGCFSLYATKNLQCGEGGLITTSDDLLADRLRLLRNQGMRVRYQYEAAGHNWRLTDLQAAIAVPQVARLADNGAARAANAAALNEGLAGLPGLITPGVPAGRGHVWHQYTIRVTPEAPIDREDLAKKLEQARIGYGLYYPRLMHDYDCYRGHPQITVDPTPVAAQITTEVLSLPVHQNLTPSQLDRIVGTVREAFNG</sequence>
<evidence type="ECO:0000313" key="6">
    <source>
        <dbReference type="Proteomes" id="UP000642748"/>
    </source>
</evidence>
<dbReference type="Gene3D" id="3.40.640.10">
    <property type="entry name" value="Type I PLP-dependent aspartate aminotransferase-like (Major domain)"/>
    <property type="match status" value="1"/>
</dbReference>
<evidence type="ECO:0000256" key="2">
    <source>
        <dbReference type="PIRSR" id="PIRSR000390-1"/>
    </source>
</evidence>
<dbReference type="GO" id="GO:0008483">
    <property type="term" value="F:transaminase activity"/>
    <property type="evidence" value="ECO:0007669"/>
    <property type="project" value="UniProtKB-KW"/>
</dbReference>
<dbReference type="EMBL" id="BONZ01000020">
    <property type="protein sequence ID" value="GIH13970.1"/>
    <property type="molecule type" value="Genomic_DNA"/>
</dbReference>
<dbReference type="CDD" id="cd00616">
    <property type="entry name" value="AHBA_syn"/>
    <property type="match status" value="1"/>
</dbReference>
<reference evidence="5" key="1">
    <citation type="submission" date="2021-01" db="EMBL/GenBank/DDBJ databases">
        <title>Whole genome shotgun sequence of Rugosimonospora africana NBRC 104875.</title>
        <authorList>
            <person name="Komaki H."/>
            <person name="Tamura T."/>
        </authorList>
    </citation>
    <scope>NUCLEOTIDE SEQUENCE</scope>
    <source>
        <strain evidence="5">NBRC 104875</strain>
    </source>
</reference>
<dbReference type="AlphaFoldDB" id="A0A8J3QQT0"/>
<evidence type="ECO:0000256" key="4">
    <source>
        <dbReference type="RuleBase" id="RU004508"/>
    </source>
</evidence>